<sequence>MEALDSLIEPETRGGAESPLRWTTKSTRNLAGELTACGHPASHVLVAGLLKASGYSLQGTRRTLEGAQRPDRDAQFRYIHDQVTAALAAGQPVISVDTKKKELVGRFTQGGREWRPVSEPEQVSTYDFPSKADGKAIPYGIYDLADDSARVSAGVDHDTSVFAVATMEKWWQQMGRDIYPHAHQLVIIADGDGSHGHRPWLWKHALARLAAATGLEIVVCHCPPGTSKWNKIEHRLFSRITRNWRGPPLTAYQTVVNLVANTTARTGLTGQGELDSNLYPTKIKTGQPEREAIPLRRRKFHGEWNYTIKPKRR</sequence>
<proteinExistence type="predicted"/>
<comment type="caution">
    <text evidence="1">The sequence shown here is derived from an EMBL/GenBank/DDBJ whole genome shotgun (WGS) entry which is preliminary data.</text>
</comment>
<name>A0A4R2JSU4_9PSEU</name>
<dbReference type="Proteomes" id="UP000295680">
    <property type="component" value="Unassembled WGS sequence"/>
</dbReference>
<dbReference type="EMBL" id="SLWS01000002">
    <property type="protein sequence ID" value="TCO62012.1"/>
    <property type="molecule type" value="Genomic_DNA"/>
</dbReference>
<evidence type="ECO:0000313" key="1">
    <source>
        <dbReference type="EMBL" id="TCO62012.1"/>
    </source>
</evidence>
<dbReference type="InterPro" id="IPR011518">
    <property type="entry name" value="Transposase_36"/>
</dbReference>
<dbReference type="NCBIfam" id="NF033519">
    <property type="entry name" value="transpos_ISAzo13"/>
    <property type="match status" value="1"/>
</dbReference>
<evidence type="ECO:0000313" key="2">
    <source>
        <dbReference type="Proteomes" id="UP000295680"/>
    </source>
</evidence>
<dbReference type="Pfam" id="PF07592">
    <property type="entry name" value="DDE_Tnp_ISAZ013"/>
    <property type="match status" value="1"/>
</dbReference>
<accession>A0A4R2JSU4</accession>
<dbReference type="AlphaFoldDB" id="A0A4R2JSU4"/>
<keyword evidence="2" id="KW-1185">Reference proteome</keyword>
<organism evidence="1 2">
    <name type="scientific">Actinocrispum wychmicini</name>
    <dbReference type="NCBI Taxonomy" id="1213861"/>
    <lineage>
        <taxon>Bacteria</taxon>
        <taxon>Bacillati</taxon>
        <taxon>Actinomycetota</taxon>
        <taxon>Actinomycetes</taxon>
        <taxon>Pseudonocardiales</taxon>
        <taxon>Pseudonocardiaceae</taxon>
        <taxon>Actinocrispum</taxon>
    </lineage>
</organism>
<protein>
    <submittedName>
        <fullName evidence="1">DDE family transposase</fullName>
    </submittedName>
</protein>
<reference evidence="1 2" key="1">
    <citation type="submission" date="2019-03" db="EMBL/GenBank/DDBJ databases">
        <title>Genomic Encyclopedia of Type Strains, Phase IV (KMG-IV): sequencing the most valuable type-strain genomes for metagenomic binning, comparative biology and taxonomic classification.</title>
        <authorList>
            <person name="Goeker M."/>
        </authorList>
    </citation>
    <scope>NUCLEOTIDE SEQUENCE [LARGE SCALE GENOMIC DNA]</scope>
    <source>
        <strain evidence="1 2">DSM 45934</strain>
    </source>
</reference>
<gene>
    <name evidence="1" type="ORF">EV192_102149</name>
</gene>